<keyword evidence="3" id="KW-0804">Transcription</keyword>
<gene>
    <name evidence="5" type="ORF">GCM10011491_35960</name>
</gene>
<dbReference type="GO" id="GO:0003677">
    <property type="term" value="F:DNA binding"/>
    <property type="evidence" value="ECO:0007669"/>
    <property type="project" value="UniProtKB-KW"/>
</dbReference>
<dbReference type="Pfam" id="PF01638">
    <property type="entry name" value="HxlR"/>
    <property type="match status" value="1"/>
</dbReference>
<comment type="caution">
    <text evidence="5">The sequence shown here is derived from an EMBL/GenBank/DDBJ whole genome shotgun (WGS) entry which is preliminary data.</text>
</comment>
<keyword evidence="1" id="KW-0805">Transcription regulation</keyword>
<accession>A0A916SL26</accession>
<evidence type="ECO:0000256" key="3">
    <source>
        <dbReference type="ARBA" id="ARBA00023163"/>
    </source>
</evidence>
<protein>
    <recommendedName>
        <fullName evidence="4">HTH hxlR-type domain-containing protein</fullName>
    </recommendedName>
</protein>
<evidence type="ECO:0000259" key="4">
    <source>
        <dbReference type="PROSITE" id="PS51118"/>
    </source>
</evidence>
<dbReference type="Proteomes" id="UP000646478">
    <property type="component" value="Unassembled WGS sequence"/>
</dbReference>
<dbReference type="AlphaFoldDB" id="A0A916SL26"/>
<evidence type="ECO:0000256" key="2">
    <source>
        <dbReference type="ARBA" id="ARBA00023125"/>
    </source>
</evidence>
<evidence type="ECO:0000256" key="1">
    <source>
        <dbReference type="ARBA" id="ARBA00023015"/>
    </source>
</evidence>
<dbReference type="Gene3D" id="1.10.10.10">
    <property type="entry name" value="Winged helix-like DNA-binding domain superfamily/Winged helix DNA-binding domain"/>
    <property type="match status" value="1"/>
</dbReference>
<dbReference type="PANTHER" id="PTHR33204">
    <property type="entry name" value="TRANSCRIPTIONAL REGULATOR, MARR FAMILY"/>
    <property type="match status" value="1"/>
</dbReference>
<proteinExistence type="predicted"/>
<evidence type="ECO:0000313" key="6">
    <source>
        <dbReference type="Proteomes" id="UP000646478"/>
    </source>
</evidence>
<dbReference type="PROSITE" id="PS51118">
    <property type="entry name" value="HTH_HXLR"/>
    <property type="match status" value="1"/>
</dbReference>
<name>A0A916SL26_9HYPH</name>
<dbReference type="PANTHER" id="PTHR33204:SF29">
    <property type="entry name" value="TRANSCRIPTIONAL REGULATOR"/>
    <property type="match status" value="1"/>
</dbReference>
<feature type="domain" description="HTH hxlR-type" evidence="4">
    <location>
        <begin position="15"/>
        <end position="113"/>
    </location>
</feature>
<dbReference type="InterPro" id="IPR036388">
    <property type="entry name" value="WH-like_DNA-bd_sf"/>
</dbReference>
<organism evidence="5 6">
    <name type="scientific">Brucella endophytica</name>
    <dbReference type="NCBI Taxonomy" id="1963359"/>
    <lineage>
        <taxon>Bacteria</taxon>
        <taxon>Pseudomonadati</taxon>
        <taxon>Pseudomonadota</taxon>
        <taxon>Alphaproteobacteria</taxon>
        <taxon>Hyphomicrobiales</taxon>
        <taxon>Brucellaceae</taxon>
        <taxon>Brucella/Ochrobactrum group</taxon>
        <taxon>Brucella</taxon>
    </lineage>
</organism>
<reference evidence="5" key="2">
    <citation type="submission" date="2020-09" db="EMBL/GenBank/DDBJ databases">
        <authorList>
            <person name="Sun Q."/>
            <person name="Zhou Y."/>
        </authorList>
    </citation>
    <scope>NUCLEOTIDE SEQUENCE</scope>
    <source>
        <strain evidence="5">CGMCC 1.15082</strain>
    </source>
</reference>
<dbReference type="SUPFAM" id="SSF46785">
    <property type="entry name" value="Winged helix' DNA-binding domain"/>
    <property type="match status" value="1"/>
</dbReference>
<keyword evidence="6" id="KW-1185">Reference proteome</keyword>
<dbReference type="InterPro" id="IPR036390">
    <property type="entry name" value="WH_DNA-bd_sf"/>
</dbReference>
<dbReference type="InterPro" id="IPR002577">
    <property type="entry name" value="HTH_HxlR"/>
</dbReference>
<evidence type="ECO:0000313" key="5">
    <source>
        <dbReference type="EMBL" id="GGB04678.1"/>
    </source>
</evidence>
<sequence length="135" mass="14859">MAKVRHSRIECNPGCAVEAAISLIDGKWKCVVLFHLLGGTMRFNEIRRQVPGVTQRMLTNQLRELEEDGLVERKVYAQVPPKVEYSLSPLGRSIGPILMALKEWGDANISRFGKPVTVAAPAPAAEAPIPMIRAL</sequence>
<dbReference type="RefSeq" id="WP_188825578.1">
    <property type="nucleotide sequence ID" value="NZ_BMHH01000018.1"/>
</dbReference>
<reference evidence="5" key="1">
    <citation type="journal article" date="2014" name="Int. J. Syst. Evol. Microbiol.">
        <title>Complete genome sequence of Corynebacterium casei LMG S-19264T (=DSM 44701T), isolated from a smear-ripened cheese.</title>
        <authorList>
            <consortium name="US DOE Joint Genome Institute (JGI-PGF)"/>
            <person name="Walter F."/>
            <person name="Albersmeier A."/>
            <person name="Kalinowski J."/>
            <person name="Ruckert C."/>
        </authorList>
    </citation>
    <scope>NUCLEOTIDE SEQUENCE</scope>
    <source>
        <strain evidence="5">CGMCC 1.15082</strain>
    </source>
</reference>
<dbReference type="EMBL" id="BMHH01000018">
    <property type="protein sequence ID" value="GGB04678.1"/>
    <property type="molecule type" value="Genomic_DNA"/>
</dbReference>
<keyword evidence="2" id="KW-0238">DNA-binding</keyword>